<keyword evidence="3" id="KW-0812">Transmembrane</keyword>
<dbReference type="PANTHER" id="PTHR28023:SF1">
    <property type="entry name" value="UPF0357 PROTEIN YCL012C"/>
    <property type="match status" value="1"/>
</dbReference>
<keyword evidence="2" id="KW-0732">Signal</keyword>
<name>A0A371CF31_YARLL</name>
<dbReference type="InterPro" id="IPR018559">
    <property type="entry name" value="DUF2015"/>
</dbReference>
<protein>
    <submittedName>
        <fullName evidence="4">Uncharacterized protein</fullName>
    </submittedName>
</protein>
<dbReference type="PANTHER" id="PTHR28023">
    <property type="entry name" value="UPF0357 PROTEIN YCL012C"/>
    <property type="match status" value="1"/>
</dbReference>
<sequence length="144" mass="16252">MSDTNTEAGSNWDMDIPWGFEIFLLLLMVGASIGLYLTRRMWLPIVQHPSEIYTRLGWSEGSSFRDDLESGLTSDYFDLNENISAGDSRAGLDQVSKKAIQKIMKRNPGMTFDEARAKYTKERFRDNGIGADGRPTDPKAVFFS</sequence>
<dbReference type="Pfam" id="PF09435">
    <property type="entry name" value="DUF2015"/>
    <property type="match status" value="1"/>
</dbReference>
<evidence type="ECO:0000313" key="5">
    <source>
        <dbReference type="Proteomes" id="UP000256601"/>
    </source>
</evidence>
<accession>A0A371CF31</accession>
<comment type="similarity">
    <text evidence="1">Belongs to the UPF0357 family.</text>
</comment>
<keyword evidence="3" id="KW-1133">Transmembrane helix</keyword>
<proteinExistence type="inferred from homology"/>
<evidence type="ECO:0000256" key="3">
    <source>
        <dbReference type="SAM" id="Phobius"/>
    </source>
</evidence>
<organism evidence="4 5">
    <name type="scientific">Yarrowia lipolytica</name>
    <name type="common">Candida lipolytica</name>
    <dbReference type="NCBI Taxonomy" id="4952"/>
    <lineage>
        <taxon>Eukaryota</taxon>
        <taxon>Fungi</taxon>
        <taxon>Dikarya</taxon>
        <taxon>Ascomycota</taxon>
        <taxon>Saccharomycotina</taxon>
        <taxon>Dipodascomycetes</taxon>
        <taxon>Dipodascales</taxon>
        <taxon>Dipodascales incertae sedis</taxon>
        <taxon>Yarrowia</taxon>
    </lineage>
</organism>
<dbReference type="VEuPathDB" id="FungiDB:YALI1_F19853g"/>
<feature type="transmembrane region" description="Helical" evidence="3">
    <location>
        <begin position="16"/>
        <end position="37"/>
    </location>
</feature>
<dbReference type="Proteomes" id="UP000256601">
    <property type="component" value="Unassembled WGS sequence"/>
</dbReference>
<keyword evidence="3" id="KW-0472">Membrane</keyword>
<dbReference type="VEuPathDB" id="FungiDB:YALI0_F14905g"/>
<reference evidence="4 5" key="1">
    <citation type="submission" date="2018-07" db="EMBL/GenBank/DDBJ databases">
        <title>Draft Genome Assemblies for Five Robust Yarrowia lipolytica Strains Exhibiting High Lipid Production and Pentose Sugar Utilization and Sugar Alcohol Secretion from Undetoxified Lignocellulosic Biomass Hydrolysates.</title>
        <authorList>
            <consortium name="DOE Joint Genome Institute"/>
            <person name="Walker C."/>
            <person name="Ryu S."/>
            <person name="Na H."/>
            <person name="Zane M."/>
            <person name="LaButti K."/>
            <person name="Lipzen A."/>
            <person name="Haridas S."/>
            <person name="Barry K."/>
            <person name="Grigoriev I.V."/>
            <person name="Quarterman J."/>
            <person name="Slininger P."/>
            <person name="Dien B."/>
            <person name="Trinh C.T."/>
        </authorList>
    </citation>
    <scope>NUCLEOTIDE SEQUENCE [LARGE SCALE GENOMIC DNA]</scope>
    <source>
        <strain evidence="4 5">YB392</strain>
    </source>
</reference>
<evidence type="ECO:0000313" key="4">
    <source>
        <dbReference type="EMBL" id="RDW28898.1"/>
    </source>
</evidence>
<gene>
    <name evidence="4" type="ORF">B0I71DRAFT_126514</name>
</gene>
<dbReference type="AlphaFoldDB" id="A0A371CF31"/>
<evidence type="ECO:0000256" key="1">
    <source>
        <dbReference type="ARBA" id="ARBA00008325"/>
    </source>
</evidence>
<evidence type="ECO:0000256" key="2">
    <source>
        <dbReference type="ARBA" id="ARBA00022729"/>
    </source>
</evidence>
<dbReference type="EMBL" id="KZ858948">
    <property type="protein sequence ID" value="RDW28898.1"/>
    <property type="molecule type" value="Genomic_DNA"/>
</dbReference>